<evidence type="ECO:0000313" key="4">
    <source>
        <dbReference type="Proteomes" id="UP000270468"/>
    </source>
</evidence>
<dbReference type="PANTHER" id="PTHR30137:SF6">
    <property type="entry name" value="LUCIFERASE-LIKE MONOOXYGENASE"/>
    <property type="match status" value="1"/>
</dbReference>
<protein>
    <submittedName>
        <fullName evidence="3">Limonene 1,2-monooxygenase</fullName>
        <ecNumber evidence="3">1.14.13.107</ecNumber>
    </submittedName>
</protein>
<dbReference type="Pfam" id="PF00296">
    <property type="entry name" value="Bac_luciferase"/>
    <property type="match status" value="1"/>
</dbReference>
<dbReference type="InterPro" id="IPR019949">
    <property type="entry name" value="CmoO-like"/>
</dbReference>
<keyword evidence="3" id="KW-0503">Monooxygenase</keyword>
<dbReference type="OrthoDB" id="9780518at2"/>
<dbReference type="SUPFAM" id="SSF51679">
    <property type="entry name" value="Bacterial luciferase-like"/>
    <property type="match status" value="1"/>
</dbReference>
<dbReference type="Gene3D" id="3.20.20.30">
    <property type="entry name" value="Luciferase-like domain"/>
    <property type="match status" value="1"/>
</dbReference>
<keyword evidence="4" id="KW-1185">Reference proteome</keyword>
<name>A0A3P5XBK7_9BACL</name>
<accession>A0A3P5XBK7</accession>
<dbReference type="Proteomes" id="UP000270468">
    <property type="component" value="Unassembled WGS sequence"/>
</dbReference>
<dbReference type="FunFam" id="3.20.20.30:FF:000002">
    <property type="entry name" value="LLM class flavin-dependent oxidoreductase"/>
    <property type="match status" value="1"/>
</dbReference>
<dbReference type="RefSeq" id="WP_124069540.1">
    <property type="nucleotide sequence ID" value="NZ_CBCRXF010000015.1"/>
</dbReference>
<dbReference type="InterPro" id="IPR011251">
    <property type="entry name" value="Luciferase-like_dom"/>
</dbReference>
<dbReference type="EMBL" id="UXAV01000031">
    <property type="protein sequence ID" value="VDC24884.1"/>
    <property type="molecule type" value="Genomic_DNA"/>
</dbReference>
<sequence length="345" mass="38178">MTYIQPKELKLSILDLATMYNGETATEALRNSTELVQLADRLGYTRYWFAEHHNTKFQISTSPDLLSAHAAAVTKNIRVGSGGIMLPNHSPLKVAENFSILEGLHPGRIDLGIGRAPGTDGLTALALRRSREAVTQYDFPEQLNELLSFLTHEFPAGHPFSNITASPDNELIPDIYMLGSSDGGMQFAAQKGLGFVFAAHISPRLAIPMLRAYRENFKPSRFMPEPKSILAIIVVTAETDEEAEYLAGPGLLQWTRWGTGEFKMGPPTLEEACTHVYAPAEQAVLAENRARFVIGSVENVEKQLRQLAEDAMVDEIMILNMLTEKTTRHKSYELLANAFTLSSTK</sequence>
<proteinExistence type="predicted"/>
<comment type="similarity">
    <text evidence="1">To bacterial alkanal monooxygenase alpha and beta chains.</text>
</comment>
<evidence type="ECO:0000256" key="1">
    <source>
        <dbReference type="ARBA" id="ARBA00007789"/>
    </source>
</evidence>
<dbReference type="InterPro" id="IPR036661">
    <property type="entry name" value="Luciferase-like_sf"/>
</dbReference>
<feature type="domain" description="Luciferase-like" evidence="2">
    <location>
        <begin position="21"/>
        <end position="313"/>
    </location>
</feature>
<dbReference type="AlphaFoldDB" id="A0A3P5XBK7"/>
<dbReference type="NCBIfam" id="TIGR03558">
    <property type="entry name" value="oxido_grp_1"/>
    <property type="match status" value="1"/>
</dbReference>
<dbReference type="InterPro" id="IPR050766">
    <property type="entry name" value="Bact_Lucif_Oxidored"/>
</dbReference>
<organism evidence="3 4">
    <name type="scientific">Filibacter tadaridae</name>
    <dbReference type="NCBI Taxonomy" id="2483811"/>
    <lineage>
        <taxon>Bacteria</taxon>
        <taxon>Bacillati</taxon>
        <taxon>Bacillota</taxon>
        <taxon>Bacilli</taxon>
        <taxon>Bacillales</taxon>
        <taxon>Caryophanaceae</taxon>
        <taxon>Filibacter</taxon>
    </lineage>
</organism>
<keyword evidence="3" id="KW-0560">Oxidoreductase</keyword>
<reference evidence="3 4" key="1">
    <citation type="submission" date="2018-11" db="EMBL/GenBank/DDBJ databases">
        <authorList>
            <person name="Criscuolo A."/>
        </authorList>
    </citation>
    <scope>NUCLEOTIDE SEQUENCE [LARGE SCALE GENOMIC DNA]</scope>
    <source>
        <strain evidence="3">ATB-66</strain>
    </source>
</reference>
<dbReference type="GO" id="GO:0052601">
    <property type="term" value="F:limonene 1,2-monooxygenase [NAD(P)H) activity"/>
    <property type="evidence" value="ECO:0007669"/>
    <property type="project" value="UniProtKB-EC"/>
</dbReference>
<dbReference type="EC" id="1.14.13.107" evidence="3"/>
<evidence type="ECO:0000313" key="3">
    <source>
        <dbReference type="EMBL" id="VDC24884.1"/>
    </source>
</evidence>
<dbReference type="GO" id="GO:0005829">
    <property type="term" value="C:cytosol"/>
    <property type="evidence" value="ECO:0007669"/>
    <property type="project" value="TreeGrafter"/>
</dbReference>
<gene>
    <name evidence="3" type="primary">limB</name>
    <name evidence="3" type="ORF">FILTAD_01116</name>
</gene>
<dbReference type="PANTHER" id="PTHR30137">
    <property type="entry name" value="LUCIFERASE-LIKE MONOOXYGENASE"/>
    <property type="match status" value="1"/>
</dbReference>
<evidence type="ECO:0000259" key="2">
    <source>
        <dbReference type="Pfam" id="PF00296"/>
    </source>
</evidence>